<dbReference type="Gene3D" id="2.30.30.40">
    <property type="entry name" value="SH3 Domains"/>
    <property type="match status" value="1"/>
</dbReference>
<dbReference type="PANTHER" id="PTHR36482:SF5">
    <property type="entry name" value="23 KDA JASMONATE-INDUCED PROTEIN-LIKE"/>
    <property type="match status" value="1"/>
</dbReference>
<name>A0A978UJS0_ZIZJJ</name>
<proteinExistence type="predicted"/>
<reference evidence="1" key="1">
    <citation type="journal article" date="2021" name="Front. Plant Sci.">
        <title>Chromosome-Scale Genome Assembly for Chinese Sour Jujube and Insights Into Its Genome Evolution and Domestication Signature.</title>
        <authorList>
            <person name="Shen L.-Y."/>
            <person name="Luo H."/>
            <person name="Wang X.-L."/>
            <person name="Wang X.-M."/>
            <person name="Qiu X.-J."/>
            <person name="Liu H."/>
            <person name="Zhou S.-S."/>
            <person name="Jia K.-H."/>
            <person name="Nie S."/>
            <person name="Bao Y.-T."/>
            <person name="Zhang R.-G."/>
            <person name="Yun Q.-Z."/>
            <person name="Chai Y.-H."/>
            <person name="Lu J.-Y."/>
            <person name="Li Y."/>
            <person name="Zhao S.-W."/>
            <person name="Mao J.-F."/>
            <person name="Jia S.-G."/>
            <person name="Mao Y.-M."/>
        </authorList>
    </citation>
    <scope>NUCLEOTIDE SEQUENCE</scope>
    <source>
        <strain evidence="1">AT0</strain>
        <tissue evidence="1">Leaf</tissue>
    </source>
</reference>
<dbReference type="EMBL" id="JAEACU010000011">
    <property type="protein sequence ID" value="KAH7515051.1"/>
    <property type="molecule type" value="Genomic_DNA"/>
</dbReference>
<protein>
    <recommendedName>
        <fullName evidence="3">SH3 domain-containing protein</fullName>
    </recommendedName>
</protein>
<dbReference type="InterPro" id="IPR036028">
    <property type="entry name" value="SH3-like_dom_sf"/>
</dbReference>
<dbReference type="AlphaFoldDB" id="A0A978UJS0"/>
<dbReference type="Pfam" id="PF21230">
    <property type="entry name" value="Nakanori"/>
    <property type="match status" value="1"/>
</dbReference>
<comment type="caution">
    <text evidence="1">The sequence shown here is derived from an EMBL/GenBank/DDBJ whole genome shotgun (WGS) entry which is preliminary data.</text>
</comment>
<evidence type="ECO:0008006" key="3">
    <source>
        <dbReference type="Google" id="ProtNLM"/>
    </source>
</evidence>
<evidence type="ECO:0000313" key="1">
    <source>
        <dbReference type="EMBL" id="KAH7515051.1"/>
    </source>
</evidence>
<dbReference type="PANTHER" id="PTHR36482">
    <property type="entry name" value="OSJNBA0024J22.15 PROTEIN"/>
    <property type="match status" value="1"/>
</dbReference>
<accession>A0A978UJS0</accession>
<organism evidence="1 2">
    <name type="scientific">Ziziphus jujuba var. spinosa</name>
    <dbReference type="NCBI Taxonomy" id="714518"/>
    <lineage>
        <taxon>Eukaryota</taxon>
        <taxon>Viridiplantae</taxon>
        <taxon>Streptophyta</taxon>
        <taxon>Embryophyta</taxon>
        <taxon>Tracheophyta</taxon>
        <taxon>Spermatophyta</taxon>
        <taxon>Magnoliopsida</taxon>
        <taxon>eudicotyledons</taxon>
        <taxon>Gunneridae</taxon>
        <taxon>Pentapetalae</taxon>
        <taxon>rosids</taxon>
        <taxon>fabids</taxon>
        <taxon>Rosales</taxon>
        <taxon>Rhamnaceae</taxon>
        <taxon>Paliureae</taxon>
        <taxon>Ziziphus</taxon>
    </lineage>
</organism>
<sequence length="244" mass="27261">MMKDADSKVEKARKFVEGLKPKYGAALISTLCLIYKATGNRLTLVGSHDREGHIGDSPYPLLLENGQWGAFLHVCEPLRTQINGAPLEDARHMAYHYDKLCQDVEAKVTEVLRRRSKSRDLSMSGESSVKLQSAEARLADLKSSTVALGREATAAMLSMTLERQSKEFSSLPMKIHRNGYEWLENQDNNSQESDAHQDNMFFIAKVASHGWSEGECNNKAGWFPSAYIEREEKAPTSNIAHSSL</sequence>
<dbReference type="InterPro" id="IPR053085">
    <property type="entry name" value="Jasmonate-induced_protein"/>
</dbReference>
<dbReference type="SUPFAM" id="SSF50044">
    <property type="entry name" value="SH3-domain"/>
    <property type="match status" value="1"/>
</dbReference>
<gene>
    <name evidence="1" type="ORF">FEM48_Zijuj11G0155000</name>
</gene>
<dbReference type="Proteomes" id="UP000813462">
    <property type="component" value="Unassembled WGS sequence"/>
</dbReference>
<dbReference type="InterPro" id="IPR049065">
    <property type="entry name" value="Nakanori"/>
</dbReference>
<evidence type="ECO:0000313" key="2">
    <source>
        <dbReference type="Proteomes" id="UP000813462"/>
    </source>
</evidence>